<name>A0A921NY16_9GAMM</name>
<dbReference type="OrthoDB" id="8566531at2"/>
<accession>A0A921NY16</accession>
<comment type="caution">
    <text evidence="1">The sequence shown here is derived from an EMBL/GenBank/DDBJ whole genome shotgun (WGS) entry which is preliminary data.</text>
</comment>
<keyword evidence="2" id="KW-1185">Reference proteome</keyword>
<dbReference type="InterPro" id="IPR009493">
    <property type="entry name" value="P2_GpE"/>
</dbReference>
<proteinExistence type="predicted"/>
<organism evidence="1 2">
    <name type="scientific">Pseudoxanthomonas taiwanensis</name>
    <dbReference type="NCBI Taxonomy" id="176598"/>
    <lineage>
        <taxon>Bacteria</taxon>
        <taxon>Pseudomonadati</taxon>
        <taxon>Pseudomonadota</taxon>
        <taxon>Gammaproteobacteria</taxon>
        <taxon>Lysobacterales</taxon>
        <taxon>Lysobacteraceae</taxon>
        <taxon>Pseudoxanthomonas</taxon>
    </lineage>
</organism>
<evidence type="ECO:0000313" key="1">
    <source>
        <dbReference type="EMBL" id="KAF1691009.1"/>
    </source>
</evidence>
<sequence length="37" mass="4245">MADIAAVFHWPPSEMAAWSLAELMDWRERARLRSGGE</sequence>
<dbReference type="AlphaFoldDB" id="A0A921NY16"/>
<gene>
    <name evidence="1" type="ORF">CR938_00120</name>
</gene>
<evidence type="ECO:0000313" key="2">
    <source>
        <dbReference type="Proteomes" id="UP000717981"/>
    </source>
</evidence>
<protein>
    <submittedName>
        <fullName evidence="1">GpE family phage tail protein</fullName>
    </submittedName>
</protein>
<reference evidence="1" key="1">
    <citation type="submission" date="2017-10" db="EMBL/GenBank/DDBJ databases">
        <title>Whole genome sequencing of members of genus Pseudoxanthomonas.</title>
        <authorList>
            <person name="Kumar S."/>
            <person name="Bansal K."/>
            <person name="Kaur A."/>
            <person name="Patil P."/>
            <person name="Sharma S."/>
            <person name="Patil P.B."/>
        </authorList>
    </citation>
    <scope>NUCLEOTIDE SEQUENCE</scope>
    <source>
        <strain evidence="1">DSM 22914</strain>
    </source>
</reference>
<dbReference type="Pfam" id="PF06528">
    <property type="entry name" value="Phage_P2_GpE"/>
    <property type="match status" value="1"/>
</dbReference>
<dbReference type="EMBL" id="PDWK01000001">
    <property type="protein sequence ID" value="KAF1691009.1"/>
    <property type="molecule type" value="Genomic_DNA"/>
</dbReference>
<dbReference type="Proteomes" id="UP000717981">
    <property type="component" value="Unassembled WGS sequence"/>
</dbReference>